<dbReference type="InterPro" id="IPR036005">
    <property type="entry name" value="Creatinase/aminopeptidase-like"/>
</dbReference>
<evidence type="ECO:0000256" key="1">
    <source>
        <dbReference type="ARBA" id="ARBA00022723"/>
    </source>
</evidence>
<evidence type="ECO:0000259" key="4">
    <source>
        <dbReference type="Pfam" id="PF00557"/>
    </source>
</evidence>
<dbReference type="PROSITE" id="PS00491">
    <property type="entry name" value="PROLINE_PEPTIDASE"/>
    <property type="match status" value="1"/>
</dbReference>
<reference evidence="6 7" key="1">
    <citation type="submission" date="2010-04" db="EMBL/GenBank/DDBJ databases">
        <authorList>
            <person name="Muzny D."/>
            <person name="Qin X."/>
            <person name="Deng J."/>
            <person name="Jiang H."/>
            <person name="Liu Y."/>
            <person name="Qu J."/>
            <person name="Song X.-Z."/>
            <person name="Zhang L."/>
            <person name="Thornton R."/>
            <person name="Coyle M."/>
            <person name="Francisco L."/>
            <person name="Jackson L."/>
            <person name="Javaid M."/>
            <person name="Korchina V."/>
            <person name="Kovar C."/>
            <person name="Mata R."/>
            <person name="Mathew T."/>
            <person name="Ngo R."/>
            <person name="Nguyen L."/>
            <person name="Nguyen N."/>
            <person name="Okwuonu G."/>
            <person name="Ongeri F."/>
            <person name="Pham C."/>
            <person name="Simmons D."/>
            <person name="Wilczek-Boney K."/>
            <person name="Hale W."/>
            <person name="Jakkamsetti A."/>
            <person name="Pham P."/>
            <person name="Ruth R."/>
            <person name="San Lucas F."/>
            <person name="Warren J."/>
            <person name="Zhang J."/>
            <person name="Zhao Z."/>
            <person name="Zhou C."/>
            <person name="Zhu D."/>
            <person name="Lee S."/>
            <person name="Bess C."/>
            <person name="Blankenburg K."/>
            <person name="Forbes L."/>
            <person name="Fu Q."/>
            <person name="Gubbala S."/>
            <person name="Hirani K."/>
            <person name="Jayaseelan J.C."/>
            <person name="Lara F."/>
            <person name="Munidasa M."/>
            <person name="Palculict T."/>
            <person name="Patil S."/>
            <person name="Pu L.-L."/>
            <person name="Saada N."/>
            <person name="Tang L."/>
            <person name="Weissenberger G."/>
            <person name="Zhu Y."/>
            <person name="Hemphill L."/>
            <person name="Shang Y."/>
            <person name="Youmans B."/>
            <person name="Ayvaz T."/>
            <person name="Ross M."/>
            <person name="Santibanez J."/>
            <person name="Aqrawi P."/>
            <person name="Gross S."/>
            <person name="Joshi V."/>
            <person name="Fowler G."/>
            <person name="Nazareth L."/>
            <person name="Reid J."/>
            <person name="Worley K."/>
            <person name="Petrosino J."/>
            <person name="Highlander S."/>
            <person name="Gibbs R."/>
            <person name="Gibbs R."/>
        </authorList>
    </citation>
    <scope>NUCLEOTIDE SEQUENCE [LARGE SCALE GENOMIC DNA]</scope>
    <source>
        <strain evidence="6 7">ATCC 11563</strain>
    </source>
</reference>
<keyword evidence="6" id="KW-0224">Dipeptidase</keyword>
<feature type="domain" description="Peptidase M24" evidence="4">
    <location>
        <begin position="145"/>
        <end position="346"/>
    </location>
</feature>
<comment type="similarity">
    <text evidence="3">Belongs to the peptidase M24B family.</text>
</comment>
<protein>
    <submittedName>
        <fullName evidence="6">Creatinase</fullName>
        <ecNumber evidence="6">3.4.13.9</ecNumber>
    </submittedName>
</protein>
<dbReference type="GO" id="GO:0102009">
    <property type="term" value="F:proline dipeptidase activity"/>
    <property type="evidence" value="ECO:0007669"/>
    <property type="project" value="UniProtKB-EC"/>
</dbReference>
<organism evidence="6 7">
    <name type="scientific">Aerococcus viridans (strain ATCC 11563 / DSM 20340 / CCUG 4311 / JCM 20461 / NBRC 12219 / NCTC 8251 / M1)</name>
    <dbReference type="NCBI Taxonomy" id="655812"/>
    <lineage>
        <taxon>Bacteria</taxon>
        <taxon>Bacillati</taxon>
        <taxon>Bacillota</taxon>
        <taxon>Bacilli</taxon>
        <taxon>Lactobacillales</taxon>
        <taxon>Aerococcaceae</taxon>
        <taxon>Aerococcus</taxon>
    </lineage>
</organism>
<evidence type="ECO:0000259" key="5">
    <source>
        <dbReference type="Pfam" id="PF01321"/>
    </source>
</evidence>
<evidence type="ECO:0000256" key="3">
    <source>
        <dbReference type="RuleBase" id="RU000590"/>
    </source>
</evidence>
<proteinExistence type="inferred from homology"/>
<dbReference type="CDD" id="cd01092">
    <property type="entry name" value="APP-like"/>
    <property type="match status" value="1"/>
</dbReference>
<dbReference type="Gene3D" id="3.90.230.10">
    <property type="entry name" value="Creatinase/methionine aminopeptidase superfamily"/>
    <property type="match status" value="1"/>
</dbReference>
<dbReference type="SUPFAM" id="SSF55920">
    <property type="entry name" value="Creatinase/aminopeptidase"/>
    <property type="match status" value="1"/>
</dbReference>
<dbReference type="InterPro" id="IPR001131">
    <property type="entry name" value="Peptidase_M24B_aminopep-P_CS"/>
</dbReference>
<feature type="domain" description="Creatinase N-terminal" evidence="5">
    <location>
        <begin position="7"/>
        <end position="135"/>
    </location>
</feature>
<dbReference type="Proteomes" id="UP000003764">
    <property type="component" value="Unassembled WGS sequence"/>
</dbReference>
<dbReference type="Gene3D" id="3.40.350.10">
    <property type="entry name" value="Creatinase/prolidase N-terminal domain"/>
    <property type="match status" value="1"/>
</dbReference>
<keyword evidence="6" id="KW-0645">Protease</keyword>
<evidence type="ECO:0000313" key="6">
    <source>
        <dbReference type="EMBL" id="EFG49732.1"/>
    </source>
</evidence>
<dbReference type="PANTHER" id="PTHR46112">
    <property type="entry name" value="AMINOPEPTIDASE"/>
    <property type="match status" value="1"/>
</dbReference>
<dbReference type="Pfam" id="PF00557">
    <property type="entry name" value="Peptidase_M24"/>
    <property type="match status" value="1"/>
</dbReference>
<evidence type="ECO:0000256" key="2">
    <source>
        <dbReference type="ARBA" id="ARBA00022801"/>
    </source>
</evidence>
<gene>
    <name evidence="6" type="primary">pepQ</name>
    <name evidence="6" type="ORF">HMPREF0061_0897</name>
</gene>
<dbReference type="EMBL" id="ADNT01000065">
    <property type="protein sequence ID" value="EFG49732.1"/>
    <property type="molecule type" value="Genomic_DNA"/>
</dbReference>
<dbReference type="InterPro" id="IPR000587">
    <property type="entry name" value="Creatinase_N"/>
</dbReference>
<dbReference type="Pfam" id="PF01321">
    <property type="entry name" value="Creatinase_N"/>
    <property type="match status" value="1"/>
</dbReference>
<keyword evidence="7" id="KW-1185">Reference proteome</keyword>
<comment type="caution">
    <text evidence="6">The sequence shown here is derived from an EMBL/GenBank/DDBJ whole genome shotgun (WGS) entry which is preliminary data.</text>
</comment>
<accession>A0ABP2I7B0</accession>
<dbReference type="PANTHER" id="PTHR46112:SF3">
    <property type="entry name" value="AMINOPEPTIDASE YPDF"/>
    <property type="match status" value="1"/>
</dbReference>
<name>A0ABP2I7B0_AERVM</name>
<dbReference type="EC" id="3.4.13.9" evidence="6"/>
<dbReference type="SUPFAM" id="SSF53092">
    <property type="entry name" value="Creatinase/prolidase N-terminal domain"/>
    <property type="match status" value="1"/>
</dbReference>
<sequence>MKSLEKRISALQESMAAEGINAYYVTDPFNLRYISGFTGTSGTALITANNAYFITDFRYREQAKAQCAGYEIIIAGGSAAHTSPLRFVQSVVVNENLGQLGYEEEYMTVAKFDELEDIVSARLIPASGMIEALRQTKDQEEITTIQRACEIADAAFEHILGFIQVGMTEIQVANELDFFMRSQGASGVSFETIVASGYRSAMPHGVASDKVIEAGDIVTMDYGCYYKGYVSDITRTIAVGEPSSKMKEIYDVVFQANQLVNEQAKAGMTGEEMDAIARDFIASHGYGDDFGHSLGHSIGLDIHESPNASMHNKQPLKEYTVITNEPGIYLEGIGGVRIEDDIILTEDGNKVLTHAPRHLIIV</sequence>
<dbReference type="InterPro" id="IPR050659">
    <property type="entry name" value="Peptidase_M24B"/>
</dbReference>
<keyword evidence="2 6" id="KW-0378">Hydrolase</keyword>
<keyword evidence="1 3" id="KW-0479">Metal-binding</keyword>
<evidence type="ECO:0000313" key="7">
    <source>
        <dbReference type="Proteomes" id="UP000003764"/>
    </source>
</evidence>
<dbReference type="InterPro" id="IPR000994">
    <property type="entry name" value="Pept_M24"/>
</dbReference>
<dbReference type="InterPro" id="IPR029149">
    <property type="entry name" value="Creatin/AminoP/Spt16_N"/>
</dbReference>